<organism evidence="1 2">
    <name type="scientific">Lolium multiflorum</name>
    <name type="common">Italian ryegrass</name>
    <name type="synonym">Lolium perenne subsp. multiflorum</name>
    <dbReference type="NCBI Taxonomy" id="4521"/>
    <lineage>
        <taxon>Eukaryota</taxon>
        <taxon>Viridiplantae</taxon>
        <taxon>Streptophyta</taxon>
        <taxon>Embryophyta</taxon>
        <taxon>Tracheophyta</taxon>
        <taxon>Spermatophyta</taxon>
        <taxon>Magnoliopsida</taxon>
        <taxon>Liliopsida</taxon>
        <taxon>Poales</taxon>
        <taxon>Poaceae</taxon>
        <taxon>BOP clade</taxon>
        <taxon>Pooideae</taxon>
        <taxon>Poodae</taxon>
        <taxon>Poeae</taxon>
        <taxon>Poeae Chloroplast Group 2 (Poeae type)</taxon>
        <taxon>Loliodinae</taxon>
        <taxon>Loliinae</taxon>
        <taxon>Lolium</taxon>
    </lineage>
</organism>
<comment type="caution">
    <text evidence="1">The sequence shown here is derived from an EMBL/GenBank/DDBJ whole genome shotgun (WGS) entry which is preliminary data.</text>
</comment>
<sequence>MGALELPYALLHDIEGLRRAFLRNAADRSSEAKCLVAWDAMCRSKCERGLGIKNLTAKNECLQLKLVHRLHSVVDAPWSCWAWNASAGHTMPRHHWRRLVALMPFYRRPR</sequence>
<keyword evidence="2" id="KW-1185">Reference proteome</keyword>
<dbReference type="AlphaFoldDB" id="A0AAD8SN73"/>
<reference evidence="1" key="1">
    <citation type="submission" date="2023-07" db="EMBL/GenBank/DDBJ databases">
        <title>A chromosome-level genome assembly of Lolium multiflorum.</title>
        <authorList>
            <person name="Chen Y."/>
            <person name="Copetti D."/>
            <person name="Kolliker R."/>
            <person name="Studer B."/>
        </authorList>
    </citation>
    <scope>NUCLEOTIDE SEQUENCE</scope>
    <source>
        <strain evidence="1">02402/16</strain>
        <tissue evidence="1">Leaf</tissue>
    </source>
</reference>
<protein>
    <submittedName>
        <fullName evidence="1">Uncharacterized protein</fullName>
    </submittedName>
</protein>
<evidence type="ECO:0000313" key="1">
    <source>
        <dbReference type="EMBL" id="KAK1660935.1"/>
    </source>
</evidence>
<dbReference type="EMBL" id="JAUUTY010000003">
    <property type="protein sequence ID" value="KAK1660935.1"/>
    <property type="molecule type" value="Genomic_DNA"/>
</dbReference>
<evidence type="ECO:0000313" key="2">
    <source>
        <dbReference type="Proteomes" id="UP001231189"/>
    </source>
</evidence>
<proteinExistence type="predicted"/>
<accession>A0AAD8SN73</accession>
<gene>
    <name evidence="1" type="ORF">QYE76_049094</name>
</gene>
<dbReference type="Proteomes" id="UP001231189">
    <property type="component" value="Unassembled WGS sequence"/>
</dbReference>
<name>A0AAD8SN73_LOLMU</name>